<accession>A0A1G8K2V6</accession>
<sequence>MKLEVGNFQVKSVIFGSQTSFNNGVLTINKEEALEVVYEDERIISADIVIARPGDSTRITPVKEAVEPRYKVSGGVLFPGVTNKLMQVGSGRTHALKGTSVLAVGKHWGGFQDGLIDMSGPGSKQTMFSELLNICLVADTNEDFEKNEQQKKNEALRWGAMRLAEYLGSCVKDLEPEDMDVYHHHPLDEQTEEIQNLPGVVYVLQLQSQMLDTGYNAMVYGWDVSRMLPTFMSPNELLDGAVVSGSFMPASSKISTYQHVNNLVLKQLMNEHGETINFLGVIVSNLNTQLDEKERAALQVQNLATLLGAQGAIISEEGYGNPDIDFILTYNNLENAGIKVVGITNECTGNDGKSQPLVDLSEKANAIVSTGNVSEHLKLGPMEKVIGELEAVARDGNSGGWAESIKEDGSIEIENNGMFCADSATGNHFKTVVEY</sequence>
<dbReference type="OrthoDB" id="5808629at2"/>
<dbReference type="STRING" id="930129.SAMN05216352_10742"/>
<dbReference type="GO" id="GO:0050485">
    <property type="term" value="F:oxidoreductase activity, acting on X-H and Y-H to form an X-Y bond, with a disulfide as acceptor"/>
    <property type="evidence" value="ECO:0007669"/>
    <property type="project" value="InterPro"/>
</dbReference>
<dbReference type="AlphaFoldDB" id="A0A1G8K2V6"/>
<gene>
    <name evidence="1" type="ORF">SAMN05216352_10742</name>
</gene>
<reference evidence="1 2" key="1">
    <citation type="submission" date="2016-10" db="EMBL/GenBank/DDBJ databases">
        <authorList>
            <person name="de Groot N.N."/>
        </authorList>
    </citation>
    <scope>NUCLEOTIDE SEQUENCE [LARGE SCALE GENOMIC DNA]</scope>
    <source>
        <strain evidence="2">P4B,CCM 7963,CECT 7998,DSM 25260,IBRC-M 10614,KCTC 13821</strain>
    </source>
</reference>
<dbReference type="InterPro" id="IPR015417">
    <property type="entry name" value="Gly_reductase_pB_sua/b"/>
</dbReference>
<dbReference type="Proteomes" id="UP000199017">
    <property type="component" value="Unassembled WGS sequence"/>
</dbReference>
<organism evidence="1 2">
    <name type="scientific">Alteribacillus bidgolensis</name>
    <dbReference type="NCBI Taxonomy" id="930129"/>
    <lineage>
        <taxon>Bacteria</taxon>
        <taxon>Bacillati</taxon>
        <taxon>Bacillota</taxon>
        <taxon>Bacilli</taxon>
        <taxon>Bacillales</taxon>
        <taxon>Bacillaceae</taxon>
        <taxon>Alteribacillus</taxon>
    </lineage>
</organism>
<name>A0A1G8K2V6_9BACI</name>
<dbReference type="RefSeq" id="WP_091585426.1">
    <property type="nucleotide sequence ID" value="NZ_FNDU01000007.1"/>
</dbReference>
<dbReference type="EMBL" id="FNDU01000007">
    <property type="protein sequence ID" value="SDI37761.1"/>
    <property type="molecule type" value="Genomic_DNA"/>
</dbReference>
<evidence type="ECO:0000313" key="1">
    <source>
        <dbReference type="EMBL" id="SDI37761.1"/>
    </source>
</evidence>
<keyword evidence="2" id="KW-1185">Reference proteome</keyword>
<dbReference type="Pfam" id="PF09338">
    <property type="entry name" value="Gly_reductase"/>
    <property type="match status" value="1"/>
</dbReference>
<proteinExistence type="predicted"/>
<evidence type="ECO:0000313" key="2">
    <source>
        <dbReference type="Proteomes" id="UP000199017"/>
    </source>
</evidence>
<protein>
    <submittedName>
        <fullName evidence="1">Glycine reductase</fullName>
    </submittedName>
</protein>